<proteinExistence type="predicted"/>
<gene>
    <name evidence="1" type="ORF">ACOLOM_LOCUS13169</name>
</gene>
<dbReference type="Proteomes" id="UP000789525">
    <property type="component" value="Unassembled WGS sequence"/>
</dbReference>
<feature type="non-terminal residue" evidence="1">
    <location>
        <position position="141"/>
    </location>
</feature>
<evidence type="ECO:0000313" key="2">
    <source>
        <dbReference type="Proteomes" id="UP000789525"/>
    </source>
</evidence>
<evidence type="ECO:0000313" key="1">
    <source>
        <dbReference type="EMBL" id="CAG8760363.1"/>
    </source>
</evidence>
<accession>A0ACA9QSH4</accession>
<sequence length="141" mass="16047">TRFVAYATASSKWLAAVLELIGMHAARLTASRARLKDLDLMENLPKTSLTSLSGLSLASLNDLEVLQESKIVYNQVVDELHSRDLRPRVDPLEKLPHEITLKILLDVSNYAWCLKDLLELTLVSMKWRAVIFSEPLLWNYI</sequence>
<dbReference type="EMBL" id="CAJVPT010058439">
    <property type="protein sequence ID" value="CAG8760363.1"/>
    <property type="molecule type" value="Genomic_DNA"/>
</dbReference>
<feature type="non-terminal residue" evidence="1">
    <location>
        <position position="1"/>
    </location>
</feature>
<comment type="caution">
    <text evidence="1">The sequence shown here is derived from an EMBL/GenBank/DDBJ whole genome shotgun (WGS) entry which is preliminary data.</text>
</comment>
<keyword evidence="2" id="KW-1185">Reference proteome</keyword>
<reference evidence="1" key="1">
    <citation type="submission" date="2021-06" db="EMBL/GenBank/DDBJ databases">
        <authorList>
            <person name="Kallberg Y."/>
            <person name="Tangrot J."/>
            <person name="Rosling A."/>
        </authorList>
    </citation>
    <scope>NUCLEOTIDE SEQUENCE</scope>
    <source>
        <strain evidence="1">CL356</strain>
    </source>
</reference>
<organism evidence="1 2">
    <name type="scientific">Acaulospora colombiana</name>
    <dbReference type="NCBI Taxonomy" id="27376"/>
    <lineage>
        <taxon>Eukaryota</taxon>
        <taxon>Fungi</taxon>
        <taxon>Fungi incertae sedis</taxon>
        <taxon>Mucoromycota</taxon>
        <taxon>Glomeromycotina</taxon>
        <taxon>Glomeromycetes</taxon>
        <taxon>Diversisporales</taxon>
        <taxon>Acaulosporaceae</taxon>
        <taxon>Acaulospora</taxon>
    </lineage>
</organism>
<protein>
    <submittedName>
        <fullName evidence="1">7141_t:CDS:1</fullName>
    </submittedName>
</protein>
<name>A0ACA9QSH4_9GLOM</name>